<name>A0A4U5N4P3_STECR</name>
<protein>
    <submittedName>
        <fullName evidence="2">Uncharacterized protein</fullName>
    </submittedName>
</protein>
<dbReference type="OrthoDB" id="10640857at2759"/>
<evidence type="ECO:0000256" key="1">
    <source>
        <dbReference type="SAM" id="MobiDB-lite"/>
    </source>
</evidence>
<accession>A0A4U5N4P3</accession>
<sequence>MGLKGVERDLATVMVRQQERESHSSLEFSSDESRIERSGNHELQIVNPTDPGGYTMQNADKMFGIICATHSIDATFQADFSFASEKYVVKTTLEVRRKNATKESLYVADQEDVDKEGAERRSRLAVLYCLLREEEIRECVFEMRNYLDAQKEKNSAEEYACLLPAGPHPWRLSEEDAIRFYDSCITSPVFEERNAVIRSFFVLVVQNSLNPFTLGTTISKLLINHATVQTINYEDRYSNLLIISEASPQKYRIVLNERSRSDLLAFINRTK</sequence>
<dbReference type="EMBL" id="AZBU02000005">
    <property type="protein sequence ID" value="TKR77192.1"/>
    <property type="molecule type" value="Genomic_DNA"/>
</dbReference>
<evidence type="ECO:0000313" key="3">
    <source>
        <dbReference type="Proteomes" id="UP000298663"/>
    </source>
</evidence>
<gene>
    <name evidence="2" type="ORF">L596_018209</name>
</gene>
<evidence type="ECO:0000313" key="2">
    <source>
        <dbReference type="EMBL" id="TKR77192.1"/>
    </source>
</evidence>
<reference evidence="2 3" key="2">
    <citation type="journal article" date="2019" name="G3 (Bethesda)">
        <title>Hybrid Assembly of the Genome of the Entomopathogenic Nematode Steinernema carpocapsae Identifies the X-Chromosome.</title>
        <authorList>
            <person name="Serra L."/>
            <person name="Macchietto M."/>
            <person name="Macias-Munoz A."/>
            <person name="McGill C.J."/>
            <person name="Rodriguez I.M."/>
            <person name="Rodriguez B."/>
            <person name="Murad R."/>
            <person name="Mortazavi A."/>
        </authorList>
    </citation>
    <scope>NUCLEOTIDE SEQUENCE [LARGE SCALE GENOMIC DNA]</scope>
    <source>
        <strain evidence="2 3">ALL</strain>
    </source>
</reference>
<keyword evidence="3" id="KW-1185">Reference proteome</keyword>
<comment type="caution">
    <text evidence="2">The sequence shown here is derived from an EMBL/GenBank/DDBJ whole genome shotgun (WGS) entry which is preliminary data.</text>
</comment>
<proteinExistence type="predicted"/>
<reference evidence="2 3" key="1">
    <citation type="journal article" date="2015" name="Genome Biol.">
        <title>Comparative genomics of Steinernema reveals deeply conserved gene regulatory networks.</title>
        <authorList>
            <person name="Dillman A.R."/>
            <person name="Macchietto M."/>
            <person name="Porter C.F."/>
            <person name="Rogers A."/>
            <person name="Williams B."/>
            <person name="Antoshechkin I."/>
            <person name="Lee M.M."/>
            <person name="Goodwin Z."/>
            <person name="Lu X."/>
            <person name="Lewis E.E."/>
            <person name="Goodrich-Blair H."/>
            <person name="Stock S.P."/>
            <person name="Adams B.J."/>
            <person name="Sternberg P.W."/>
            <person name="Mortazavi A."/>
        </authorList>
    </citation>
    <scope>NUCLEOTIDE SEQUENCE [LARGE SCALE GENOMIC DNA]</scope>
    <source>
        <strain evidence="2 3">ALL</strain>
    </source>
</reference>
<dbReference type="Proteomes" id="UP000298663">
    <property type="component" value="Unassembled WGS sequence"/>
</dbReference>
<feature type="compositionally biased region" description="Basic and acidic residues" evidence="1">
    <location>
        <begin position="31"/>
        <end position="40"/>
    </location>
</feature>
<feature type="region of interest" description="Disordered" evidence="1">
    <location>
        <begin position="16"/>
        <end position="51"/>
    </location>
</feature>
<organism evidence="2 3">
    <name type="scientific">Steinernema carpocapsae</name>
    <name type="common">Entomopathogenic nematode</name>
    <dbReference type="NCBI Taxonomy" id="34508"/>
    <lineage>
        <taxon>Eukaryota</taxon>
        <taxon>Metazoa</taxon>
        <taxon>Ecdysozoa</taxon>
        <taxon>Nematoda</taxon>
        <taxon>Chromadorea</taxon>
        <taxon>Rhabditida</taxon>
        <taxon>Tylenchina</taxon>
        <taxon>Panagrolaimomorpha</taxon>
        <taxon>Strongyloidoidea</taxon>
        <taxon>Steinernematidae</taxon>
        <taxon>Steinernema</taxon>
    </lineage>
</organism>
<dbReference type="AlphaFoldDB" id="A0A4U5N4P3"/>